<dbReference type="RefSeq" id="WP_149109464.1">
    <property type="nucleotide sequence ID" value="NZ_CP042425.1"/>
</dbReference>
<evidence type="ECO:0000313" key="1">
    <source>
        <dbReference type="EMBL" id="QEL14578.1"/>
    </source>
</evidence>
<organism evidence="1 2">
    <name type="scientific">Limnoglobus roseus</name>
    <dbReference type="NCBI Taxonomy" id="2598579"/>
    <lineage>
        <taxon>Bacteria</taxon>
        <taxon>Pseudomonadati</taxon>
        <taxon>Planctomycetota</taxon>
        <taxon>Planctomycetia</taxon>
        <taxon>Gemmatales</taxon>
        <taxon>Gemmataceae</taxon>
        <taxon>Limnoglobus</taxon>
    </lineage>
</organism>
<dbReference type="EMBL" id="CP042425">
    <property type="protein sequence ID" value="QEL14578.1"/>
    <property type="molecule type" value="Genomic_DNA"/>
</dbReference>
<keyword evidence="2" id="KW-1185">Reference proteome</keyword>
<sequence length="322" mass="35371">MLATCTLLLMLAPTRAEPTAPTPHFGRGDEMVYTGEVAEESTRVDLTNRRRFGLEVRIFVLETTDAFTDLAVLTLLQSKEDPNVAPAAAAVTGVDPAKNRTPPAVRLEMVRVDANGRTTLLVPKPMPPITLTAATETKAIPPVSLDSPTTLELGFLVPLPEKRPTLKAAWTISEMDRPDLTWAVAQSAVSNGAEVLELAGRQQTAKWENPSGLDKNWRRTDSVWVGTGDGLARQFTRTTETKEGLHVIEKRTVRCVLSSPPSPNRGEGYNAIRKEIDAAVSFAADLDAGRATRLSDRLDDFERRHRETPYRAALEAVRRRAK</sequence>
<reference evidence="2" key="1">
    <citation type="submission" date="2019-08" db="EMBL/GenBank/DDBJ databases">
        <title>Limnoglobus roseus gen. nov., sp. nov., a novel freshwater planctomycete with a giant genome from the family Gemmataceae.</title>
        <authorList>
            <person name="Kulichevskaya I.S."/>
            <person name="Naumoff D.G."/>
            <person name="Miroshnikov K."/>
            <person name="Ivanova A."/>
            <person name="Philippov D.A."/>
            <person name="Hakobyan A."/>
            <person name="Rijpstra I.C."/>
            <person name="Sinninghe Damste J.S."/>
            <person name="Liesack W."/>
            <person name="Dedysh S.N."/>
        </authorList>
    </citation>
    <scope>NUCLEOTIDE SEQUENCE [LARGE SCALE GENOMIC DNA]</scope>
    <source>
        <strain evidence="2">PX52</strain>
    </source>
</reference>
<name>A0A5C1AC28_9BACT</name>
<proteinExistence type="predicted"/>
<dbReference type="AlphaFoldDB" id="A0A5C1AC28"/>
<dbReference type="KEGG" id="lrs:PX52LOC_01468"/>
<accession>A0A5C1AC28</accession>
<evidence type="ECO:0000313" key="2">
    <source>
        <dbReference type="Proteomes" id="UP000324974"/>
    </source>
</evidence>
<gene>
    <name evidence="1" type="ORF">PX52LOC_01468</name>
</gene>
<protein>
    <submittedName>
        <fullName evidence="1">Uncharacterized protein</fullName>
    </submittedName>
</protein>
<dbReference type="OrthoDB" id="270227at2"/>
<dbReference type="Proteomes" id="UP000324974">
    <property type="component" value="Chromosome"/>
</dbReference>